<sequence length="156" mass="16889">MRSSVHLALDSFVAGLTCAGVLFLFTFNAHPPADTAAARRDEASPFVRCHDLRCTLEQRFVDTLAVNAAPLREQARLIPFLEDGVPRGVFVYALRADSLPKLVGLKNGDLLTAFDGAPVVDVAGVDAAFEHLRTVGTSRFAIERDGQPTVLQIDIE</sequence>
<feature type="transmembrane region" description="Helical" evidence="1">
    <location>
        <begin position="7"/>
        <end position="27"/>
    </location>
</feature>
<reference evidence="2" key="1">
    <citation type="submission" date="2022-11" db="EMBL/GenBank/DDBJ databases">
        <title>Minimal conservation of predation-associated metabolite biosynthetic gene clusters underscores biosynthetic potential of Myxococcota including descriptions for ten novel species: Archangium lansinium sp. nov., Myxococcus landrumus sp. nov., Nannocystis bai.</title>
        <authorList>
            <person name="Ahearne A."/>
            <person name="Stevens C."/>
            <person name="Phillips K."/>
        </authorList>
    </citation>
    <scope>NUCLEOTIDE SEQUENCE</scope>
    <source>
        <strain evidence="2">Na p29</strain>
    </source>
</reference>
<dbReference type="RefSeq" id="WP_267771470.1">
    <property type="nucleotide sequence ID" value="NZ_JAPNKE010000002.1"/>
</dbReference>
<dbReference type="InterPro" id="IPR036034">
    <property type="entry name" value="PDZ_sf"/>
</dbReference>
<accession>A0A9X3IYT6</accession>
<dbReference type="Proteomes" id="UP001150924">
    <property type="component" value="Unassembled WGS sequence"/>
</dbReference>
<dbReference type="SUPFAM" id="SSF50156">
    <property type="entry name" value="PDZ domain-like"/>
    <property type="match status" value="1"/>
</dbReference>
<gene>
    <name evidence="2" type="ORF">OV079_25475</name>
</gene>
<dbReference type="AlphaFoldDB" id="A0A9X3IYT6"/>
<evidence type="ECO:0000313" key="3">
    <source>
        <dbReference type="Proteomes" id="UP001150924"/>
    </source>
</evidence>
<evidence type="ECO:0000313" key="2">
    <source>
        <dbReference type="EMBL" id="MCY1008846.1"/>
    </source>
</evidence>
<proteinExistence type="predicted"/>
<keyword evidence="1" id="KW-0472">Membrane</keyword>
<name>A0A9X3IYT6_9BACT</name>
<keyword evidence="1" id="KW-0812">Transmembrane</keyword>
<keyword evidence="1" id="KW-1133">Transmembrane helix</keyword>
<evidence type="ECO:0008006" key="4">
    <source>
        <dbReference type="Google" id="ProtNLM"/>
    </source>
</evidence>
<evidence type="ECO:0000256" key="1">
    <source>
        <dbReference type="SAM" id="Phobius"/>
    </source>
</evidence>
<protein>
    <recommendedName>
        <fullName evidence="4">PDZ domain-containing protein</fullName>
    </recommendedName>
</protein>
<keyword evidence="3" id="KW-1185">Reference proteome</keyword>
<organism evidence="2 3">
    <name type="scientific">Nannocystis pusilla</name>
    <dbReference type="NCBI Taxonomy" id="889268"/>
    <lineage>
        <taxon>Bacteria</taxon>
        <taxon>Pseudomonadati</taxon>
        <taxon>Myxococcota</taxon>
        <taxon>Polyangia</taxon>
        <taxon>Nannocystales</taxon>
        <taxon>Nannocystaceae</taxon>
        <taxon>Nannocystis</taxon>
    </lineage>
</organism>
<dbReference type="Gene3D" id="2.30.42.10">
    <property type="match status" value="1"/>
</dbReference>
<dbReference type="EMBL" id="JAPNKE010000002">
    <property type="protein sequence ID" value="MCY1008846.1"/>
    <property type="molecule type" value="Genomic_DNA"/>
</dbReference>
<comment type="caution">
    <text evidence="2">The sequence shown here is derived from an EMBL/GenBank/DDBJ whole genome shotgun (WGS) entry which is preliminary data.</text>
</comment>